<dbReference type="Proteomes" id="UP000184139">
    <property type="component" value="Unassembled WGS sequence"/>
</dbReference>
<keyword evidence="2" id="KW-1185">Reference proteome</keyword>
<accession>A0A1M5YJW1</accession>
<sequence length="537" mass="60122">MRTCVTPNGTFCYGIHHPSYTARMLRRRTRIEPLGRREDGGDVLNDANYPDGDVAVPEADRIYEITNALPFRGTTYIGKTWADRSAVEPERIRIPAPPPISLTTLLAEHKQPATLIESLPRPLQLALATTSTDPDDLVRLARCCCSFTNADDGRPTGLCFRCGVDGRQRPIIDDHDLFEAVANNPALPDDYKIAMVIRPGAQGGSEIVGDHHDGDTHIYEYLRRNSYIGGGHYAANMAEDAIRYRVSDLGPRDINGLRHLYYQRSYIRLGRLLGLDVGSGTLSADELETLRLAILARLDIARPELTATLWGWNFGFDFAPSGYRLHASHQQVHQQFAMIPRRIDAFTHGCSEPCGEMRPFGCGDMIGEVIAQYRTLHDREFFPDLLRAITANRRMDEWLDRDADLVVWRDERVMLFVPKAQTSQWELQIMTLPGPEGRWPGNILETDQATRASLDSALLAAQRALAGRGARLVTTIEYPKPFDSTETAQPLLYSLLPKLPQSPGAFSEAQLRFINGHYPEDFAAVCRQSLAAQDRQP</sequence>
<proteinExistence type="predicted"/>
<dbReference type="OrthoDB" id="5428638at2"/>
<organism evidence="1 2">
    <name type="scientific">Desulfofustis glycolicus DSM 9705</name>
    <dbReference type="NCBI Taxonomy" id="1121409"/>
    <lineage>
        <taxon>Bacteria</taxon>
        <taxon>Pseudomonadati</taxon>
        <taxon>Thermodesulfobacteriota</taxon>
        <taxon>Desulfobulbia</taxon>
        <taxon>Desulfobulbales</taxon>
        <taxon>Desulfocapsaceae</taxon>
        <taxon>Desulfofustis</taxon>
    </lineage>
</organism>
<protein>
    <submittedName>
        <fullName evidence="1">Uncharacterized protein</fullName>
    </submittedName>
</protein>
<dbReference type="RefSeq" id="WP_073379093.1">
    <property type="nucleotide sequence ID" value="NZ_FQXS01000040.1"/>
</dbReference>
<dbReference type="STRING" id="1121409.SAMN02745124_04130"/>
<name>A0A1M5YJW1_9BACT</name>
<reference evidence="1 2" key="1">
    <citation type="submission" date="2016-11" db="EMBL/GenBank/DDBJ databases">
        <authorList>
            <person name="Jaros S."/>
            <person name="Januszkiewicz K."/>
            <person name="Wedrychowicz H."/>
        </authorList>
    </citation>
    <scope>NUCLEOTIDE SEQUENCE [LARGE SCALE GENOMIC DNA]</scope>
    <source>
        <strain evidence="1 2">DSM 9705</strain>
    </source>
</reference>
<evidence type="ECO:0000313" key="2">
    <source>
        <dbReference type="Proteomes" id="UP000184139"/>
    </source>
</evidence>
<dbReference type="AlphaFoldDB" id="A0A1M5YJW1"/>
<gene>
    <name evidence="1" type="ORF">SAMN02745124_04130</name>
</gene>
<evidence type="ECO:0000313" key="1">
    <source>
        <dbReference type="EMBL" id="SHI12305.1"/>
    </source>
</evidence>
<dbReference type="EMBL" id="FQXS01000040">
    <property type="protein sequence ID" value="SHI12305.1"/>
    <property type="molecule type" value="Genomic_DNA"/>
</dbReference>